<dbReference type="SUPFAM" id="SSF48452">
    <property type="entry name" value="TPR-like"/>
    <property type="match status" value="1"/>
</dbReference>
<feature type="repeat" description="TPR" evidence="1">
    <location>
        <begin position="105"/>
        <end position="138"/>
    </location>
</feature>
<dbReference type="VEuPathDB" id="VectorBase:ACON2_039276"/>
<dbReference type="PROSITE" id="PS50005">
    <property type="entry name" value="TPR"/>
    <property type="match status" value="3"/>
</dbReference>
<protein>
    <recommendedName>
        <fullName evidence="3">Tetratricopeptide repeat protein</fullName>
    </recommendedName>
</protein>
<dbReference type="Pfam" id="PF13432">
    <property type="entry name" value="TPR_16"/>
    <property type="match status" value="1"/>
</dbReference>
<evidence type="ECO:0000256" key="1">
    <source>
        <dbReference type="PROSITE-ProRule" id="PRU00339"/>
    </source>
</evidence>
<dbReference type="InterPro" id="IPR011990">
    <property type="entry name" value="TPR-like_helical_dom_sf"/>
</dbReference>
<dbReference type="SMART" id="SM00028">
    <property type="entry name" value="TPR"/>
    <property type="match status" value="6"/>
</dbReference>
<dbReference type="PANTHER" id="PTHR44216">
    <property type="entry name" value="PROTEIN O-MANNOSYL-TRANSFERASE TMTC2"/>
    <property type="match status" value="1"/>
</dbReference>
<organism evidence="2">
    <name type="scientific">Anopheles coluzzii</name>
    <name type="common">African malaria mosquito</name>
    <dbReference type="NCBI Taxonomy" id="1518534"/>
    <lineage>
        <taxon>Eukaryota</taxon>
        <taxon>Metazoa</taxon>
        <taxon>Ecdysozoa</taxon>
        <taxon>Arthropoda</taxon>
        <taxon>Hexapoda</taxon>
        <taxon>Insecta</taxon>
        <taxon>Pterygota</taxon>
        <taxon>Neoptera</taxon>
        <taxon>Endopterygota</taxon>
        <taxon>Diptera</taxon>
        <taxon>Nematocera</taxon>
        <taxon>Culicoidea</taxon>
        <taxon>Culicidae</taxon>
        <taxon>Anophelinae</taxon>
        <taxon>Anopheles</taxon>
    </lineage>
</organism>
<sequence length="291" mass="32550">LNLGTSLIALGRCQEAASVLREGTKLDGAGLRDRAAHENARISALLQLGNLYADQGKLQRALAIYREALHTLPERYPPQPHATVRRFTVRNSLPAPAVPGQTDQSGIYHRLGDIFARLNQWSEAERFQRAALEAQPDHIAAHLSYGTMLARNSSRTSEAEQWFRRALRLAPNDASVHHHYAEFLSSQRRTEEAFQYRVKAAELAPEDYALVMAAASSLRLLDRKLEAERWYRQAVKLRPQEARAHTNLGAILHLLGRTQEAANSYREALRLQPDDLTTLSNLAKLGVPAIS</sequence>
<dbReference type="EnsemblMetazoa" id="ACOM027287-RA">
    <property type="protein sequence ID" value="ACOM027287-PA.1"/>
    <property type="gene ID" value="ACOM027287"/>
</dbReference>
<dbReference type="Proteomes" id="UP000075882">
    <property type="component" value="Unassembled WGS sequence"/>
</dbReference>
<name>A0A8W7P8W4_ANOCL</name>
<evidence type="ECO:0000313" key="2">
    <source>
        <dbReference type="EnsemblMetazoa" id="ACOM027287-PA.1"/>
    </source>
</evidence>
<feature type="repeat" description="TPR" evidence="1">
    <location>
        <begin position="42"/>
        <end position="75"/>
    </location>
</feature>
<dbReference type="AlphaFoldDB" id="A0A8W7P8W4"/>
<dbReference type="GO" id="GO:0035269">
    <property type="term" value="P:protein O-linked glycosylation via mannose"/>
    <property type="evidence" value="ECO:0007669"/>
    <property type="project" value="TreeGrafter"/>
</dbReference>
<dbReference type="GO" id="GO:0000030">
    <property type="term" value="F:mannosyltransferase activity"/>
    <property type="evidence" value="ECO:0007669"/>
    <property type="project" value="TreeGrafter"/>
</dbReference>
<accession>A0A8W7P8W4</accession>
<keyword evidence="1" id="KW-0802">TPR repeat</keyword>
<proteinExistence type="predicted"/>
<feature type="repeat" description="TPR" evidence="1">
    <location>
        <begin position="242"/>
        <end position="275"/>
    </location>
</feature>
<dbReference type="GO" id="GO:0005789">
    <property type="term" value="C:endoplasmic reticulum membrane"/>
    <property type="evidence" value="ECO:0007669"/>
    <property type="project" value="TreeGrafter"/>
</dbReference>
<dbReference type="Pfam" id="PF13374">
    <property type="entry name" value="TPR_10"/>
    <property type="match status" value="1"/>
</dbReference>
<dbReference type="InterPro" id="IPR052384">
    <property type="entry name" value="TMTC_O-mannosyltransferase"/>
</dbReference>
<dbReference type="Gene3D" id="1.25.40.10">
    <property type="entry name" value="Tetratricopeptide repeat domain"/>
    <property type="match status" value="4"/>
</dbReference>
<reference evidence="2" key="1">
    <citation type="submission" date="2022-08" db="UniProtKB">
        <authorList>
            <consortium name="EnsemblMetazoa"/>
        </authorList>
    </citation>
    <scope>IDENTIFICATION</scope>
</reference>
<evidence type="ECO:0008006" key="3">
    <source>
        <dbReference type="Google" id="ProtNLM"/>
    </source>
</evidence>
<dbReference type="Pfam" id="PF00515">
    <property type="entry name" value="TPR_1"/>
    <property type="match status" value="1"/>
</dbReference>
<dbReference type="PANTHER" id="PTHR44216:SF3">
    <property type="entry name" value="PROTEIN O-MANNOSYL-TRANSFERASE TMTC2"/>
    <property type="match status" value="1"/>
</dbReference>
<dbReference type="PROSITE" id="PS50293">
    <property type="entry name" value="TPR_REGION"/>
    <property type="match status" value="2"/>
</dbReference>
<dbReference type="InterPro" id="IPR019734">
    <property type="entry name" value="TPR_rpt"/>
</dbReference>